<keyword evidence="4" id="KW-1185">Reference proteome</keyword>
<evidence type="ECO:0000313" key="4">
    <source>
        <dbReference type="Proteomes" id="UP000607311"/>
    </source>
</evidence>
<proteinExistence type="predicted"/>
<dbReference type="PROSITE" id="PS00622">
    <property type="entry name" value="HTH_LUXR_1"/>
    <property type="match status" value="1"/>
</dbReference>
<dbReference type="EMBL" id="BOPD01000009">
    <property type="protein sequence ID" value="GIJ32465.1"/>
    <property type="molecule type" value="Genomic_DNA"/>
</dbReference>
<keyword evidence="1" id="KW-0238">DNA-binding</keyword>
<dbReference type="InterPro" id="IPR011990">
    <property type="entry name" value="TPR-like_helical_dom_sf"/>
</dbReference>
<dbReference type="SUPFAM" id="SSF48452">
    <property type="entry name" value="TPR-like"/>
    <property type="match status" value="1"/>
</dbReference>
<evidence type="ECO:0000259" key="2">
    <source>
        <dbReference type="PROSITE" id="PS50043"/>
    </source>
</evidence>
<name>A0A9W5XIN7_9ACTN</name>
<dbReference type="GO" id="GO:0006355">
    <property type="term" value="P:regulation of DNA-templated transcription"/>
    <property type="evidence" value="ECO:0007669"/>
    <property type="project" value="InterPro"/>
</dbReference>
<dbReference type="Pfam" id="PF00196">
    <property type="entry name" value="GerE"/>
    <property type="match status" value="1"/>
</dbReference>
<dbReference type="SUPFAM" id="SSF52540">
    <property type="entry name" value="P-loop containing nucleoside triphosphate hydrolases"/>
    <property type="match status" value="1"/>
</dbReference>
<evidence type="ECO:0000313" key="3">
    <source>
        <dbReference type="EMBL" id="GIJ32465.1"/>
    </source>
</evidence>
<protein>
    <submittedName>
        <fullName evidence="3">LuxR family transcriptional regulator</fullName>
    </submittedName>
</protein>
<dbReference type="InterPro" id="IPR003593">
    <property type="entry name" value="AAA+_ATPase"/>
</dbReference>
<dbReference type="Gene3D" id="1.10.10.10">
    <property type="entry name" value="Winged helix-like DNA-binding domain superfamily/Winged helix DNA-binding domain"/>
    <property type="match status" value="1"/>
</dbReference>
<dbReference type="AlphaFoldDB" id="A0A9W5XIN7"/>
<gene>
    <name evidence="3" type="ORF">Vse01_16130</name>
</gene>
<dbReference type="SMART" id="SM00382">
    <property type="entry name" value="AAA"/>
    <property type="match status" value="1"/>
</dbReference>
<organism evidence="3 4">
    <name type="scientific">Micromonospora sediminimaris</name>
    <dbReference type="NCBI Taxonomy" id="547162"/>
    <lineage>
        <taxon>Bacteria</taxon>
        <taxon>Bacillati</taxon>
        <taxon>Actinomycetota</taxon>
        <taxon>Actinomycetes</taxon>
        <taxon>Micromonosporales</taxon>
        <taxon>Micromonosporaceae</taxon>
        <taxon>Micromonospora</taxon>
    </lineage>
</organism>
<dbReference type="InterPro" id="IPR036388">
    <property type="entry name" value="WH-like_DNA-bd_sf"/>
</dbReference>
<dbReference type="InterPro" id="IPR039420">
    <property type="entry name" value="WalR-like"/>
</dbReference>
<dbReference type="GO" id="GO:0003677">
    <property type="term" value="F:DNA binding"/>
    <property type="evidence" value="ECO:0007669"/>
    <property type="project" value="UniProtKB-KW"/>
</dbReference>
<dbReference type="SMART" id="SM00421">
    <property type="entry name" value="HTH_LUXR"/>
    <property type="match status" value="1"/>
</dbReference>
<feature type="domain" description="HTH luxR-type" evidence="2">
    <location>
        <begin position="817"/>
        <end position="882"/>
    </location>
</feature>
<dbReference type="InterPro" id="IPR016032">
    <property type="entry name" value="Sig_transdc_resp-reg_C-effctor"/>
</dbReference>
<dbReference type="PRINTS" id="PR00038">
    <property type="entry name" value="HTHLUXR"/>
</dbReference>
<sequence length="894" mass="94645">MLVGRDEEFAAVRTGLAALVPRQPTIVEITGDPGAGKTAFLTHLLRQLPSVFHVDLAAHRWTPAALARLGRLSRVRPVVAVLDDAHRAEPALAALRHLLVDAPPPGRLAVLCAYRPRQAPRSLLRLVTGTGAGIRQLAVPLGALPEAAAEALLPRVLPATRRATLAAAGERLPGLLAVLGAHPELVDADGILVLERVVELGSSRCLAGLLGPEIDLADEPTRRILHTVAVLGEVADPGLVAEVGQLPCTAAVEALDQLVRMDLLRYAADDIILRPRHALVRAAAYQDAPAGWRAGAHLRADAALRQRRADPRTCGWHLLRAGATASRFARVHEIARELVTLDPPLAARLSRLAVTLAPPDDPVALGDALLTRARATAASGDLTDALGLAQASLDTLPGPDTRLAATVLRAELADRLGPNVPVRARLAREHTTTVRRLRPRLSVAQGRLAARDGRWGELGPLVTEIQAAIGAETDPPLVAVARTTLAARAAAHGSTDIAADELRAAEALVDAMSDRALAGCLDVPEWLAWVQGVVLEKADALRHVTRAVALAREHGQAHVLPGLLAGQARIAAGSGRLDEAISVAIEAERAGRSVGARQAVTIALTYRAMALLWRAGPQAAAPVGEEAVQEARHEPALHDTALAVLSHIRFAQGRHTEARHLTGTLVQPGRGQPRRRDLQPKWLAGHAEFLVAGGLLDEAYAWSQRAEAAAAALGLEIRRAEARLATAQVLLARRDPVGALAAAQESIRLFTDRQADLSLGEAHLMVAGCLDALRESGAARNHIHLARVIAERTPSAWLRQQVVNAQRRHGAGQRRWAVVTGPDLTQAERRVAALVAEGLTNRAVAMRLYVTERTVEAHLTRVYRKLGVSSRAALAALLRDGGGAVPPGGTPGTG</sequence>
<dbReference type="InterPro" id="IPR000792">
    <property type="entry name" value="Tscrpt_reg_LuxR_C"/>
</dbReference>
<dbReference type="InterPro" id="IPR027417">
    <property type="entry name" value="P-loop_NTPase"/>
</dbReference>
<dbReference type="PANTHER" id="PTHR43214:SF43">
    <property type="entry name" value="TWO-COMPONENT RESPONSE REGULATOR"/>
    <property type="match status" value="1"/>
</dbReference>
<dbReference type="Proteomes" id="UP000607311">
    <property type="component" value="Unassembled WGS sequence"/>
</dbReference>
<dbReference type="SUPFAM" id="SSF46894">
    <property type="entry name" value="C-terminal effector domain of the bipartite response regulators"/>
    <property type="match status" value="1"/>
</dbReference>
<dbReference type="PANTHER" id="PTHR43214">
    <property type="entry name" value="TWO-COMPONENT RESPONSE REGULATOR"/>
    <property type="match status" value="1"/>
</dbReference>
<accession>A0A9W5XIN7</accession>
<comment type="caution">
    <text evidence="3">The sequence shown here is derived from an EMBL/GenBank/DDBJ whole genome shotgun (WGS) entry which is preliminary data.</text>
</comment>
<evidence type="ECO:0000256" key="1">
    <source>
        <dbReference type="ARBA" id="ARBA00023125"/>
    </source>
</evidence>
<reference evidence="3" key="1">
    <citation type="submission" date="2021-01" db="EMBL/GenBank/DDBJ databases">
        <title>Whole genome shotgun sequence of Verrucosispora sediminis NBRC 107745.</title>
        <authorList>
            <person name="Komaki H."/>
            <person name="Tamura T."/>
        </authorList>
    </citation>
    <scope>NUCLEOTIDE SEQUENCE</scope>
    <source>
        <strain evidence="3">NBRC 107745</strain>
    </source>
</reference>
<dbReference type="PROSITE" id="PS50043">
    <property type="entry name" value="HTH_LUXR_2"/>
    <property type="match status" value="1"/>
</dbReference>
<dbReference type="CDD" id="cd06170">
    <property type="entry name" value="LuxR_C_like"/>
    <property type="match status" value="1"/>
</dbReference>